<proteinExistence type="predicted"/>
<comment type="caution">
    <text evidence="2">The sequence shown here is derived from an EMBL/GenBank/DDBJ whole genome shotgun (WGS) entry which is preliminary data.</text>
</comment>
<dbReference type="EMBL" id="WTVR01000060">
    <property type="protein sequence ID" value="NMF90979.1"/>
    <property type="molecule type" value="Genomic_DNA"/>
</dbReference>
<feature type="signal peptide" evidence="1">
    <location>
        <begin position="1"/>
        <end position="30"/>
    </location>
</feature>
<keyword evidence="1" id="KW-0732">Signal</keyword>
<reference evidence="2 3" key="1">
    <citation type="submission" date="2019-12" db="EMBL/GenBank/DDBJ databases">
        <title>Comparative genomics gives insights into the taxonomy of the Azoarcus-Aromatoleum group and reveals separate origins of nif in the plant-associated Azoarcus and non-plant-associated Aromatoleum sub-groups.</title>
        <authorList>
            <person name="Lafos M."/>
            <person name="Maluk M."/>
            <person name="Batista M."/>
            <person name="Junghare M."/>
            <person name="Carmona M."/>
            <person name="Faoro H."/>
            <person name="Cruz L.M."/>
            <person name="Battistoni F."/>
            <person name="De Souza E."/>
            <person name="Pedrosa F."/>
            <person name="Chen W.-M."/>
            <person name="Poole P.S."/>
            <person name="Dixon R.A."/>
            <person name="James E.K."/>
        </authorList>
    </citation>
    <scope>NUCLEOTIDE SEQUENCE [LARGE SCALE GENOMIC DNA]</scope>
    <source>
        <strain evidence="2 3">ToN1</strain>
    </source>
</reference>
<dbReference type="Proteomes" id="UP000652074">
    <property type="component" value="Unassembled WGS sequence"/>
</dbReference>
<organism evidence="2 3">
    <name type="scientific">Aromatoleum petrolei</name>
    <dbReference type="NCBI Taxonomy" id="76116"/>
    <lineage>
        <taxon>Bacteria</taxon>
        <taxon>Pseudomonadati</taxon>
        <taxon>Pseudomonadota</taxon>
        <taxon>Betaproteobacteria</taxon>
        <taxon>Rhodocyclales</taxon>
        <taxon>Rhodocyclaceae</taxon>
        <taxon>Aromatoleum</taxon>
    </lineage>
</organism>
<accession>A0ABX1MSN9</accession>
<keyword evidence="3" id="KW-1185">Reference proteome</keyword>
<protein>
    <submittedName>
        <fullName evidence="2">Uncharacterized protein</fullName>
    </submittedName>
</protein>
<feature type="chain" id="PRO_5045224833" evidence="1">
    <location>
        <begin position="31"/>
        <end position="90"/>
    </location>
</feature>
<name>A0ABX1MSN9_9RHOO</name>
<sequence>MFVRVVPKEVSMKKLVILALVALFSGSALAMHCPADMKKIDAALATSPKLTDAQMSEVKQLRADGEALHKAGKHQDSVDTLAKAMKILGI</sequence>
<evidence type="ECO:0000313" key="3">
    <source>
        <dbReference type="Proteomes" id="UP000652074"/>
    </source>
</evidence>
<gene>
    <name evidence="2" type="ORF">GPA26_21180</name>
</gene>
<evidence type="ECO:0000256" key="1">
    <source>
        <dbReference type="SAM" id="SignalP"/>
    </source>
</evidence>
<evidence type="ECO:0000313" key="2">
    <source>
        <dbReference type="EMBL" id="NMF90979.1"/>
    </source>
</evidence>